<evidence type="ECO:0000313" key="3">
    <source>
        <dbReference type="EMBL" id="MDT0435732.1"/>
    </source>
</evidence>
<dbReference type="AlphaFoldDB" id="A0ABD5EN98"/>
<feature type="region of interest" description="Disordered" evidence="1">
    <location>
        <begin position="1"/>
        <end position="21"/>
    </location>
</feature>
<dbReference type="InterPro" id="IPR035992">
    <property type="entry name" value="Ricin_B-like_lectins"/>
</dbReference>
<accession>A0ABD5EN98</accession>
<feature type="region of interest" description="Disordered" evidence="1">
    <location>
        <begin position="270"/>
        <end position="300"/>
    </location>
</feature>
<proteinExistence type="predicted"/>
<dbReference type="Gene3D" id="2.80.10.50">
    <property type="match status" value="1"/>
</dbReference>
<evidence type="ECO:0000313" key="4">
    <source>
        <dbReference type="Proteomes" id="UP001183535"/>
    </source>
</evidence>
<dbReference type="SUPFAM" id="SSF50370">
    <property type="entry name" value="Ricin B-like lectins"/>
    <property type="match status" value="1"/>
</dbReference>
<dbReference type="PROSITE" id="PS50231">
    <property type="entry name" value="RICIN_B_LECTIN"/>
    <property type="match status" value="1"/>
</dbReference>
<dbReference type="InterPro" id="IPR000772">
    <property type="entry name" value="Ricin_B_lectin"/>
</dbReference>
<feature type="compositionally biased region" description="Low complexity" evidence="1">
    <location>
        <begin position="337"/>
        <end position="359"/>
    </location>
</feature>
<gene>
    <name evidence="3" type="ORF">RM877_13655</name>
</gene>
<feature type="domain" description="Ricin B lectin" evidence="2">
    <location>
        <begin position="368"/>
        <end position="484"/>
    </location>
</feature>
<feature type="compositionally biased region" description="Basic and acidic residues" evidence="1">
    <location>
        <begin position="494"/>
        <end position="538"/>
    </location>
</feature>
<dbReference type="SMART" id="SM00458">
    <property type="entry name" value="RICIN"/>
    <property type="match status" value="1"/>
</dbReference>
<comment type="caution">
    <text evidence="3">The sequence shown here is derived from an EMBL/GenBank/DDBJ whole genome shotgun (WGS) entry which is preliminary data.</text>
</comment>
<keyword evidence="4" id="KW-1185">Reference proteome</keyword>
<evidence type="ECO:0000256" key="1">
    <source>
        <dbReference type="SAM" id="MobiDB-lite"/>
    </source>
</evidence>
<name>A0ABD5EN98_9ACTN</name>
<reference evidence="4" key="1">
    <citation type="submission" date="2023-07" db="EMBL/GenBank/DDBJ databases">
        <title>30 novel species of actinomycetes from the DSMZ collection.</title>
        <authorList>
            <person name="Nouioui I."/>
        </authorList>
    </citation>
    <scope>NUCLEOTIDE SEQUENCE [LARGE SCALE GENOMIC DNA]</scope>
    <source>
        <strain evidence="4">DSM 41981</strain>
    </source>
</reference>
<feature type="compositionally biased region" description="Pro residues" evidence="1">
    <location>
        <begin position="1"/>
        <end position="18"/>
    </location>
</feature>
<sequence length="597" mass="63114">MQPPHPPRPSRPPRPGPPFGESDLQLVARRAAGPAGAAAQASALLLARHWRAAQDYAVICMASTEASASMVAAAAFHRVLDRPADGAFRPQLLAAVRDMVKQWAADESISGALPELRKPTGGRGLRIARAATSERRQLAERAFQGLPAVSQCLLWHTEVEAEPLSVPAGLSGIDEATAAFGLEQAREQFRSACVRAHRELAPTTACRFHNRLLDVPIRRGGPLPADVRQHLAECRYCRHAAEQLSHVDDALGVLLAETVLGWGAHRYLAARPGRGGAPPGPPRRPRGGRHRPAAPRRSRRALAVGVGAVSLALLATVLVARSWGDDGGVPHPHATWGAPSGASLAPSPSPDGSPSAASADRTPMEVGRGRLRNPSAGLCLDAAPAGRAELARCSSSPAQRWSYLDDGLLRTAADPTRCLVSDPVRRTVRVADCAVHPGQAHYDLTVRGELLLRAGQERLVAAGRGPAVVVARRDGSTGQRWVLEGAARNPGSTERNRDTGDEESRGTREKEPGGDPRERARESAAPEKTDRPPTDRRPHGAPPGPRRYVQVGGGGAERPGTPPGGPTTLAHDAVNAALTTPADMQEPGNPGPDRDDR</sequence>
<dbReference type="Proteomes" id="UP001183535">
    <property type="component" value="Unassembled WGS sequence"/>
</dbReference>
<dbReference type="EMBL" id="JAVRES010000004">
    <property type="protein sequence ID" value="MDT0435732.1"/>
    <property type="molecule type" value="Genomic_DNA"/>
</dbReference>
<dbReference type="Pfam" id="PF00652">
    <property type="entry name" value="Ricin_B_lectin"/>
    <property type="match status" value="1"/>
</dbReference>
<organism evidence="3 4">
    <name type="scientific">Streptomyces doudnae</name>
    <dbReference type="NCBI Taxonomy" id="3075536"/>
    <lineage>
        <taxon>Bacteria</taxon>
        <taxon>Bacillati</taxon>
        <taxon>Actinomycetota</taxon>
        <taxon>Actinomycetes</taxon>
        <taxon>Kitasatosporales</taxon>
        <taxon>Streptomycetaceae</taxon>
        <taxon>Streptomyces</taxon>
    </lineage>
</organism>
<feature type="compositionally biased region" description="Basic residues" evidence="1">
    <location>
        <begin position="283"/>
        <end position="300"/>
    </location>
</feature>
<dbReference type="RefSeq" id="WP_311638597.1">
    <property type="nucleotide sequence ID" value="NZ_JAVRES010000004.1"/>
</dbReference>
<evidence type="ECO:0000259" key="2">
    <source>
        <dbReference type="SMART" id="SM00458"/>
    </source>
</evidence>
<feature type="region of interest" description="Disordered" evidence="1">
    <location>
        <begin position="480"/>
        <end position="597"/>
    </location>
</feature>
<feature type="region of interest" description="Disordered" evidence="1">
    <location>
        <begin position="330"/>
        <end position="373"/>
    </location>
</feature>
<protein>
    <submittedName>
        <fullName evidence="3">RICIN domain-containing protein</fullName>
    </submittedName>
</protein>